<dbReference type="InterPro" id="IPR000209">
    <property type="entry name" value="Peptidase_S8/S53_dom"/>
</dbReference>
<dbReference type="Pfam" id="PF00082">
    <property type="entry name" value="Peptidase_S8"/>
    <property type="match status" value="1"/>
</dbReference>
<proteinExistence type="inferred from homology"/>
<dbReference type="InterPro" id="IPR036852">
    <property type="entry name" value="Peptidase_S8/S53_dom_sf"/>
</dbReference>
<keyword evidence="2 5" id="KW-0645">Protease</keyword>
<evidence type="ECO:0000313" key="8">
    <source>
        <dbReference type="EMBL" id="QRJ64668.1"/>
    </source>
</evidence>
<dbReference type="AlphaFoldDB" id="A0A974Y4N5"/>
<keyword evidence="9" id="KW-1185">Reference proteome</keyword>
<evidence type="ECO:0000256" key="5">
    <source>
        <dbReference type="PROSITE-ProRule" id="PRU01240"/>
    </source>
</evidence>
<feature type="active site" description="Charge relay system" evidence="5">
    <location>
        <position position="195"/>
    </location>
</feature>
<dbReference type="PROSITE" id="PS00138">
    <property type="entry name" value="SUBTILASE_SER"/>
    <property type="match status" value="1"/>
</dbReference>
<dbReference type="PROSITE" id="PS00137">
    <property type="entry name" value="SUBTILASE_HIS"/>
    <property type="match status" value="1"/>
</dbReference>
<gene>
    <name evidence="8" type="ORF">IWH25_04775</name>
</gene>
<dbReference type="InterPro" id="IPR050131">
    <property type="entry name" value="Peptidase_S8_subtilisin-like"/>
</dbReference>
<keyword evidence="4 5" id="KW-0720">Serine protease</keyword>
<name>A0A974Y4N5_9RHOO</name>
<dbReference type="KEGG" id="ares:IWH25_04775"/>
<organism evidence="8 9">
    <name type="scientific">Azospira restricta</name>
    <dbReference type="NCBI Taxonomy" id="404405"/>
    <lineage>
        <taxon>Bacteria</taxon>
        <taxon>Pseudomonadati</taxon>
        <taxon>Pseudomonadota</taxon>
        <taxon>Betaproteobacteria</taxon>
        <taxon>Rhodocyclales</taxon>
        <taxon>Rhodocyclaceae</taxon>
        <taxon>Azospira</taxon>
    </lineage>
</organism>
<feature type="active site" description="Charge relay system" evidence="5">
    <location>
        <position position="393"/>
    </location>
</feature>
<evidence type="ECO:0000256" key="4">
    <source>
        <dbReference type="ARBA" id="ARBA00022825"/>
    </source>
</evidence>
<keyword evidence="3 5" id="KW-0378">Hydrolase</keyword>
<dbReference type="InterPro" id="IPR023828">
    <property type="entry name" value="Peptidase_S8_Ser-AS"/>
</dbReference>
<comment type="similarity">
    <text evidence="1 5">Belongs to the peptidase S8 family.</text>
</comment>
<dbReference type="Proteomes" id="UP000663444">
    <property type="component" value="Chromosome"/>
</dbReference>
<sequence length="462" mass="46171">MNRTNGMNRAAAVGGLLLATFLALPAAAQVRSVNLGGNRLPPCELRAEAYPCGAIVSSRGDGVSSRVAGGIVRALGAQVRHEFAAVPAVAATVPNAAVARALASSSLQVFPDRHIDLIEPAARKPRGGGGGSTAEVVPEGVARIGALDTGATGSGVGVAITDTGLDFAHVDLSLGTTASRYFDAFGGNCQDQHGHGTHVGGIVAARRGNGTGVVGVAPDATLYCVRILDANGSGSDSTVMAGFDWVWEQNGGESASRPLRIGVVNASFGRRGSVGDNPPMHAVVKKLLAQGVSIVAAAGNDASLDVSQQIPAAYPEALPVASSTASDGNNSCNRYSGLIRADTASVFTTDGAGIVVSAPGNAREDINNGCMIGSTGILSLALGGGTTRMSGTSMAAPHVAGVVAQLVGQDGSQTPDCRRTRIARGASRPSEAPLDSPAGSYSFDGVREGILSAPGAVAASCN</sequence>
<evidence type="ECO:0000256" key="2">
    <source>
        <dbReference type="ARBA" id="ARBA00022670"/>
    </source>
</evidence>
<keyword evidence="6" id="KW-0732">Signal</keyword>
<dbReference type="SUPFAM" id="SSF52743">
    <property type="entry name" value="Subtilisin-like"/>
    <property type="match status" value="1"/>
</dbReference>
<accession>A0A974Y4N5</accession>
<dbReference type="Gene3D" id="3.40.50.200">
    <property type="entry name" value="Peptidase S8/S53 domain"/>
    <property type="match status" value="1"/>
</dbReference>
<evidence type="ECO:0000313" key="9">
    <source>
        <dbReference type="Proteomes" id="UP000663444"/>
    </source>
</evidence>
<dbReference type="RefSeq" id="WP_203388194.1">
    <property type="nucleotide sequence ID" value="NZ_CP064781.1"/>
</dbReference>
<evidence type="ECO:0000256" key="1">
    <source>
        <dbReference type="ARBA" id="ARBA00011073"/>
    </source>
</evidence>
<reference evidence="8" key="1">
    <citation type="submission" date="2020-11" db="EMBL/GenBank/DDBJ databases">
        <title>Azospira restricta DSM 18626 genome sequence.</title>
        <authorList>
            <person name="Moe W.M."/>
        </authorList>
    </citation>
    <scope>NUCLEOTIDE SEQUENCE</scope>
    <source>
        <strain evidence="8">DSM 18626</strain>
    </source>
</reference>
<dbReference type="GO" id="GO:0006508">
    <property type="term" value="P:proteolysis"/>
    <property type="evidence" value="ECO:0007669"/>
    <property type="project" value="UniProtKB-KW"/>
</dbReference>
<evidence type="ECO:0000256" key="6">
    <source>
        <dbReference type="SAM" id="SignalP"/>
    </source>
</evidence>
<dbReference type="PRINTS" id="PR00723">
    <property type="entry name" value="SUBTILISIN"/>
</dbReference>
<feature type="domain" description="Peptidase S8/S53" evidence="7">
    <location>
        <begin position="153"/>
        <end position="424"/>
    </location>
</feature>
<dbReference type="GO" id="GO:0004252">
    <property type="term" value="F:serine-type endopeptidase activity"/>
    <property type="evidence" value="ECO:0007669"/>
    <property type="project" value="UniProtKB-UniRule"/>
</dbReference>
<dbReference type="InterPro" id="IPR015500">
    <property type="entry name" value="Peptidase_S8_subtilisin-rel"/>
</dbReference>
<dbReference type="PROSITE" id="PS51892">
    <property type="entry name" value="SUBTILASE"/>
    <property type="match status" value="1"/>
</dbReference>
<dbReference type="InterPro" id="IPR022398">
    <property type="entry name" value="Peptidase_S8_His-AS"/>
</dbReference>
<protein>
    <submittedName>
        <fullName evidence="8">S8 family serine peptidase</fullName>
    </submittedName>
</protein>
<dbReference type="PANTHER" id="PTHR43806:SF11">
    <property type="entry name" value="CEREVISIN-RELATED"/>
    <property type="match status" value="1"/>
</dbReference>
<dbReference type="EMBL" id="CP064781">
    <property type="protein sequence ID" value="QRJ64668.1"/>
    <property type="molecule type" value="Genomic_DNA"/>
</dbReference>
<dbReference type="PANTHER" id="PTHR43806">
    <property type="entry name" value="PEPTIDASE S8"/>
    <property type="match status" value="1"/>
</dbReference>
<feature type="signal peptide" evidence="6">
    <location>
        <begin position="1"/>
        <end position="28"/>
    </location>
</feature>
<evidence type="ECO:0000259" key="7">
    <source>
        <dbReference type="Pfam" id="PF00082"/>
    </source>
</evidence>
<feature type="active site" description="Charge relay system" evidence="5">
    <location>
        <position position="162"/>
    </location>
</feature>
<feature type="chain" id="PRO_5037633560" evidence="6">
    <location>
        <begin position="29"/>
        <end position="462"/>
    </location>
</feature>
<evidence type="ECO:0000256" key="3">
    <source>
        <dbReference type="ARBA" id="ARBA00022801"/>
    </source>
</evidence>